<proteinExistence type="predicted"/>
<dbReference type="RefSeq" id="WP_163346627.1">
    <property type="nucleotide sequence ID" value="NZ_CP048409.1"/>
</dbReference>
<organism evidence="2 3">
    <name type="scientific">Draconibacterium halophilum</name>
    <dbReference type="NCBI Taxonomy" id="2706887"/>
    <lineage>
        <taxon>Bacteria</taxon>
        <taxon>Pseudomonadati</taxon>
        <taxon>Bacteroidota</taxon>
        <taxon>Bacteroidia</taxon>
        <taxon>Marinilabiliales</taxon>
        <taxon>Prolixibacteraceae</taxon>
        <taxon>Draconibacterium</taxon>
    </lineage>
</organism>
<dbReference type="Proteomes" id="UP000474630">
    <property type="component" value="Chromosome"/>
</dbReference>
<protein>
    <recommendedName>
        <fullName evidence="4">PH domain-containing protein</fullName>
    </recommendedName>
</protein>
<feature type="transmembrane region" description="Helical" evidence="1">
    <location>
        <begin position="53"/>
        <end position="73"/>
    </location>
</feature>
<keyword evidence="1" id="KW-0472">Membrane</keyword>
<gene>
    <name evidence="2" type="ORF">G0Q07_13025</name>
</gene>
<accession>A0A6C0RHL0</accession>
<reference evidence="2 3" key="1">
    <citation type="submission" date="2020-02" db="EMBL/GenBank/DDBJ databases">
        <title>Genome sequencing for Draconibacterium sp. strain M1.</title>
        <authorList>
            <person name="Park S.-J."/>
        </authorList>
    </citation>
    <scope>NUCLEOTIDE SEQUENCE [LARGE SCALE GENOMIC DNA]</scope>
    <source>
        <strain evidence="2 3">M1</strain>
    </source>
</reference>
<evidence type="ECO:0000313" key="2">
    <source>
        <dbReference type="EMBL" id="QIA08581.1"/>
    </source>
</evidence>
<keyword evidence="3" id="KW-1185">Reference proteome</keyword>
<name>A0A6C0RHL0_9BACT</name>
<dbReference type="EMBL" id="CP048409">
    <property type="protein sequence ID" value="QIA08581.1"/>
    <property type="molecule type" value="Genomic_DNA"/>
</dbReference>
<dbReference type="KEGG" id="drc:G0Q07_13025"/>
<evidence type="ECO:0000256" key="1">
    <source>
        <dbReference type="SAM" id="Phobius"/>
    </source>
</evidence>
<evidence type="ECO:0008006" key="4">
    <source>
        <dbReference type="Google" id="ProtNLM"/>
    </source>
</evidence>
<keyword evidence="1" id="KW-0812">Transmembrane</keyword>
<feature type="transmembrane region" description="Helical" evidence="1">
    <location>
        <begin position="16"/>
        <end position="33"/>
    </location>
</feature>
<sequence length="174" mass="20036">MKKLLFKEEQEFDKRWLWVLAIVTVSAAAIPFIRGVYFLSVGNAPDDNPTSTAGLIISGVTVFIMTVIFILLFRAKLKVKITADKLSVCFPPLIRKWRAIKPGEIKKYELRKYHPNREYGGRGIKRRLRKGSAWTVSGRIGLQLYMKNGKRFLIGTQKQQALEYAMQKLMEKEN</sequence>
<keyword evidence="1" id="KW-1133">Transmembrane helix</keyword>
<dbReference type="AlphaFoldDB" id="A0A6C0RHL0"/>
<evidence type="ECO:0000313" key="3">
    <source>
        <dbReference type="Proteomes" id="UP000474630"/>
    </source>
</evidence>